<protein>
    <submittedName>
        <fullName evidence="1">PI-PLC X domain-containing protein 3</fullName>
    </submittedName>
</protein>
<accession>A0A8J6H0U4</accession>
<comment type="caution">
    <text evidence="1">The sequence shown here is derived from an EMBL/GenBank/DDBJ whole genome shotgun (WGS) entry which is preliminary data.</text>
</comment>
<sequence length="51" mass="5640">MASSQGKNELKFADWMATLPESIHSIPLTNLAIPGRYPLHLPRPASSYTQC</sequence>
<dbReference type="Proteomes" id="UP000710432">
    <property type="component" value="Unassembled WGS sequence"/>
</dbReference>
<gene>
    <name evidence="1" type="ORF">LTLLF_205700</name>
</gene>
<name>A0A8J6H0U4_MICOH</name>
<organism evidence="1 2">
    <name type="scientific">Microtus ochrogaster</name>
    <name type="common">Prairie vole</name>
    <dbReference type="NCBI Taxonomy" id="79684"/>
    <lineage>
        <taxon>Eukaryota</taxon>
        <taxon>Metazoa</taxon>
        <taxon>Chordata</taxon>
        <taxon>Craniata</taxon>
        <taxon>Vertebrata</taxon>
        <taxon>Euteleostomi</taxon>
        <taxon>Mammalia</taxon>
        <taxon>Eutheria</taxon>
        <taxon>Euarchontoglires</taxon>
        <taxon>Glires</taxon>
        <taxon>Rodentia</taxon>
        <taxon>Myomorpha</taxon>
        <taxon>Muroidea</taxon>
        <taxon>Cricetidae</taxon>
        <taxon>Arvicolinae</taxon>
        <taxon>Microtus</taxon>
    </lineage>
</organism>
<dbReference type="EMBL" id="JAATJU010000600">
    <property type="protein sequence ID" value="KAH0520591.1"/>
    <property type="molecule type" value="Genomic_DNA"/>
</dbReference>
<proteinExistence type="predicted"/>
<evidence type="ECO:0000313" key="2">
    <source>
        <dbReference type="Proteomes" id="UP000710432"/>
    </source>
</evidence>
<dbReference type="AlphaFoldDB" id="A0A8J6H0U4"/>
<reference evidence="1" key="1">
    <citation type="submission" date="2020-03" db="EMBL/GenBank/DDBJ databases">
        <title>Studies in the Genomics of Life Span.</title>
        <authorList>
            <person name="Glass D."/>
        </authorList>
    </citation>
    <scope>NUCLEOTIDE SEQUENCE</scope>
    <source>
        <strain evidence="1">LTLLF</strain>
        <tissue evidence="1">Muscle</tissue>
    </source>
</reference>
<evidence type="ECO:0000313" key="1">
    <source>
        <dbReference type="EMBL" id="KAH0520591.1"/>
    </source>
</evidence>